<feature type="transmembrane region" description="Helical" evidence="1">
    <location>
        <begin position="323"/>
        <end position="348"/>
    </location>
</feature>
<dbReference type="EMBL" id="CP024621">
    <property type="protein sequence ID" value="QHD50373.1"/>
    <property type="molecule type" value="Genomic_DNA"/>
</dbReference>
<feature type="transmembrane region" description="Helical" evidence="1">
    <location>
        <begin position="47"/>
        <end position="66"/>
    </location>
</feature>
<feature type="transmembrane region" description="Helical" evidence="1">
    <location>
        <begin position="138"/>
        <end position="159"/>
    </location>
</feature>
<feature type="transmembrane region" description="Helical" evidence="1">
    <location>
        <begin position="290"/>
        <end position="311"/>
    </location>
</feature>
<organism evidence="2 3">
    <name type="scientific">Vreelandella aquamarina</name>
    <dbReference type="NCBI Taxonomy" id="77097"/>
    <lineage>
        <taxon>Bacteria</taxon>
        <taxon>Pseudomonadati</taxon>
        <taxon>Pseudomonadota</taxon>
        <taxon>Gammaproteobacteria</taxon>
        <taxon>Oceanospirillales</taxon>
        <taxon>Halomonadaceae</taxon>
        <taxon>Vreelandella</taxon>
    </lineage>
</organism>
<feature type="transmembrane region" description="Helical" evidence="1">
    <location>
        <begin position="112"/>
        <end position="131"/>
    </location>
</feature>
<evidence type="ECO:0000313" key="3">
    <source>
        <dbReference type="Proteomes" id="UP000463949"/>
    </source>
</evidence>
<keyword evidence="1" id="KW-1133">Transmembrane helix</keyword>
<dbReference type="AlphaFoldDB" id="A0A857GM56"/>
<feature type="transmembrane region" description="Helical" evidence="1">
    <location>
        <begin position="78"/>
        <end position="100"/>
    </location>
</feature>
<feature type="transmembrane region" description="Helical" evidence="1">
    <location>
        <begin position="12"/>
        <end position="35"/>
    </location>
</feature>
<feature type="transmembrane region" description="Helical" evidence="1">
    <location>
        <begin position="381"/>
        <end position="402"/>
    </location>
</feature>
<dbReference type="RefSeq" id="WP_159342655.1">
    <property type="nucleotide sequence ID" value="NZ_CP024621.1"/>
</dbReference>
<proteinExistence type="predicted"/>
<name>A0A857GM56_9GAMM</name>
<dbReference type="Proteomes" id="UP000463949">
    <property type="component" value="Chromosome"/>
</dbReference>
<evidence type="ECO:0008006" key="4">
    <source>
        <dbReference type="Google" id="ProtNLM"/>
    </source>
</evidence>
<evidence type="ECO:0000256" key="1">
    <source>
        <dbReference type="SAM" id="Phobius"/>
    </source>
</evidence>
<reference evidence="2 3" key="1">
    <citation type="submission" date="2017-10" db="EMBL/GenBank/DDBJ databases">
        <title>Coral associated bacteria.</title>
        <authorList>
            <person name="Wang X."/>
        </authorList>
    </citation>
    <scope>NUCLEOTIDE SEQUENCE [LARGE SCALE GENOMIC DNA]</scope>
    <source>
        <strain evidence="2 3">SCSIO 43005</strain>
    </source>
</reference>
<sequence length="415" mass="45786">MMPFRRSLERLLPFMTAATPGGFRIFVLGVAGFFLVPDSVVFFSTQYTLAAFFVMVSGVGFSTILMKRMAEDERLAILLRYAASCVVVGGGVSAFALLMASLAVPVPHWLDVFALILMTSVYQVFRNYLVFKRQFWRLFFYDGVIGCLFIAMMLLMFFIEGPLHADQLLNVLSISYALAFVMFVGVLVFQEGNTRVSGDTLFIAPSDLVSSLVVGFSNAASSGVGFILPSLFIALGGSEVALVASLCAAVFSAMSALPRGLINNSAAALSKMVMARDYARSVVVPLRQKIHALVAALVPALSLTIIVYFYMSGAVNDTWLVLFFVAAFAFNVATGQLGVIESVLINFCGYERLSLAFNMVVFLFVLLVFGIVRLMPQAQEWVFIIYAVPFVLGVINILRLFWYRRMVQRYFATIR</sequence>
<evidence type="ECO:0000313" key="2">
    <source>
        <dbReference type="EMBL" id="QHD50373.1"/>
    </source>
</evidence>
<dbReference type="OrthoDB" id="6141304at2"/>
<protein>
    <recommendedName>
        <fullName evidence="4">Membrane protein involved in the export of O-antigen and teichoic acid</fullName>
    </recommendedName>
</protein>
<accession>A0A857GM56</accession>
<feature type="transmembrane region" description="Helical" evidence="1">
    <location>
        <begin position="171"/>
        <end position="189"/>
    </location>
</feature>
<gene>
    <name evidence="2" type="ORF">CTT34_12090</name>
</gene>
<feature type="transmembrane region" description="Helical" evidence="1">
    <location>
        <begin position="201"/>
        <end position="220"/>
    </location>
</feature>
<feature type="transmembrane region" description="Helical" evidence="1">
    <location>
        <begin position="226"/>
        <end position="251"/>
    </location>
</feature>
<keyword evidence="1" id="KW-0472">Membrane</keyword>
<dbReference type="KEGG" id="hmd:CTT34_12090"/>
<feature type="transmembrane region" description="Helical" evidence="1">
    <location>
        <begin position="355"/>
        <end position="375"/>
    </location>
</feature>
<keyword evidence="1" id="KW-0812">Transmembrane</keyword>